<reference evidence="1 2" key="2">
    <citation type="journal article" date="2022" name="Mol. Ecol. Resour.">
        <title>The genomes of chicory, endive, great burdock and yacon provide insights into Asteraceae paleo-polyploidization history and plant inulin production.</title>
        <authorList>
            <person name="Fan W."/>
            <person name="Wang S."/>
            <person name="Wang H."/>
            <person name="Wang A."/>
            <person name="Jiang F."/>
            <person name="Liu H."/>
            <person name="Zhao H."/>
            <person name="Xu D."/>
            <person name="Zhang Y."/>
        </authorList>
    </citation>
    <scope>NUCLEOTIDE SEQUENCE [LARGE SCALE GENOMIC DNA]</scope>
    <source>
        <strain evidence="2">cv. Yunnan</strain>
        <tissue evidence="1">Leaves</tissue>
    </source>
</reference>
<comment type="caution">
    <text evidence="1">The sequence shown here is derived from an EMBL/GenBank/DDBJ whole genome shotgun (WGS) entry which is preliminary data.</text>
</comment>
<dbReference type="EMBL" id="CM042033">
    <property type="protein sequence ID" value="KAI3774718.1"/>
    <property type="molecule type" value="Genomic_DNA"/>
</dbReference>
<accession>A0ACB9FUX2</accession>
<organism evidence="1 2">
    <name type="scientific">Smallanthus sonchifolius</name>
    <dbReference type="NCBI Taxonomy" id="185202"/>
    <lineage>
        <taxon>Eukaryota</taxon>
        <taxon>Viridiplantae</taxon>
        <taxon>Streptophyta</taxon>
        <taxon>Embryophyta</taxon>
        <taxon>Tracheophyta</taxon>
        <taxon>Spermatophyta</taxon>
        <taxon>Magnoliopsida</taxon>
        <taxon>eudicotyledons</taxon>
        <taxon>Gunneridae</taxon>
        <taxon>Pentapetalae</taxon>
        <taxon>asterids</taxon>
        <taxon>campanulids</taxon>
        <taxon>Asterales</taxon>
        <taxon>Asteraceae</taxon>
        <taxon>Asteroideae</taxon>
        <taxon>Heliantheae alliance</taxon>
        <taxon>Millerieae</taxon>
        <taxon>Smallanthus</taxon>
    </lineage>
</organism>
<evidence type="ECO:0000313" key="1">
    <source>
        <dbReference type="EMBL" id="KAI3774718.1"/>
    </source>
</evidence>
<sequence length="91" mass="10115">MAEQFFNAKLVTEVLQIGVSIGDVEWSVDLTCDGVKREAIGRAVARVEGEDMRMRARELKEKANTAVEKGGSSYSDLTKFIENIKASKYEV</sequence>
<keyword evidence="2" id="KW-1185">Reference proteome</keyword>
<protein>
    <submittedName>
        <fullName evidence="1">Uncharacterized protein</fullName>
    </submittedName>
</protein>
<name>A0ACB9FUX2_9ASTR</name>
<proteinExistence type="predicted"/>
<reference evidence="2" key="1">
    <citation type="journal article" date="2022" name="Mol. Ecol. Resour.">
        <title>The genomes of chicory, endive, great burdock and yacon provide insights into Asteraceae palaeo-polyploidization history and plant inulin production.</title>
        <authorList>
            <person name="Fan W."/>
            <person name="Wang S."/>
            <person name="Wang H."/>
            <person name="Wang A."/>
            <person name="Jiang F."/>
            <person name="Liu H."/>
            <person name="Zhao H."/>
            <person name="Xu D."/>
            <person name="Zhang Y."/>
        </authorList>
    </citation>
    <scope>NUCLEOTIDE SEQUENCE [LARGE SCALE GENOMIC DNA]</scope>
    <source>
        <strain evidence="2">cv. Yunnan</strain>
    </source>
</reference>
<gene>
    <name evidence="1" type="ORF">L1987_49278</name>
</gene>
<dbReference type="Proteomes" id="UP001056120">
    <property type="component" value="Linkage Group LG16"/>
</dbReference>
<evidence type="ECO:0000313" key="2">
    <source>
        <dbReference type="Proteomes" id="UP001056120"/>
    </source>
</evidence>